<comment type="caution">
    <text evidence="3">The sequence shown here is derived from an EMBL/GenBank/DDBJ whole genome shotgun (WGS) entry which is preliminary data.</text>
</comment>
<feature type="transmembrane region" description="Helical" evidence="2">
    <location>
        <begin position="697"/>
        <end position="720"/>
    </location>
</feature>
<keyword evidence="2" id="KW-0472">Membrane</keyword>
<evidence type="ECO:0000313" key="4">
    <source>
        <dbReference type="Proteomes" id="UP001642501"/>
    </source>
</evidence>
<gene>
    <name evidence="3" type="ORF">SEPCBS57363_002948</name>
</gene>
<dbReference type="EMBL" id="CAWUOM010000043">
    <property type="protein sequence ID" value="CAK7268151.1"/>
    <property type="molecule type" value="Genomic_DNA"/>
</dbReference>
<keyword evidence="4" id="KW-1185">Reference proteome</keyword>
<feature type="region of interest" description="Disordered" evidence="1">
    <location>
        <begin position="540"/>
        <end position="564"/>
    </location>
</feature>
<evidence type="ECO:0000313" key="3">
    <source>
        <dbReference type="EMBL" id="CAK7268151.1"/>
    </source>
</evidence>
<reference evidence="3 4" key="1">
    <citation type="submission" date="2024-01" db="EMBL/GenBank/DDBJ databases">
        <authorList>
            <person name="Allen C."/>
            <person name="Tagirdzhanova G."/>
        </authorList>
    </citation>
    <scope>NUCLEOTIDE SEQUENCE [LARGE SCALE GENOMIC DNA]</scope>
    <source>
        <strain evidence="3 4">CBS 573.63</strain>
    </source>
</reference>
<evidence type="ECO:0000256" key="1">
    <source>
        <dbReference type="SAM" id="MobiDB-lite"/>
    </source>
</evidence>
<accession>A0ABP0DKJ6</accession>
<feature type="region of interest" description="Disordered" evidence="1">
    <location>
        <begin position="379"/>
        <end position="402"/>
    </location>
</feature>
<dbReference type="Proteomes" id="UP001642501">
    <property type="component" value="Unassembled WGS sequence"/>
</dbReference>
<feature type="region of interest" description="Disordered" evidence="1">
    <location>
        <begin position="108"/>
        <end position="134"/>
    </location>
</feature>
<evidence type="ECO:0008006" key="5">
    <source>
        <dbReference type="Google" id="ProtNLM"/>
    </source>
</evidence>
<evidence type="ECO:0000256" key="2">
    <source>
        <dbReference type="SAM" id="Phobius"/>
    </source>
</evidence>
<keyword evidence="2" id="KW-1133">Transmembrane helix</keyword>
<feature type="region of interest" description="Disordered" evidence="1">
    <location>
        <begin position="1"/>
        <end position="31"/>
    </location>
</feature>
<protein>
    <recommendedName>
        <fullName evidence="5">Glycoprotease family protein</fullName>
    </recommendedName>
</protein>
<proteinExistence type="predicted"/>
<keyword evidence="2" id="KW-0812">Transmembrane</keyword>
<organism evidence="3 4">
    <name type="scientific">Sporothrix epigloea</name>
    <dbReference type="NCBI Taxonomy" id="1892477"/>
    <lineage>
        <taxon>Eukaryota</taxon>
        <taxon>Fungi</taxon>
        <taxon>Dikarya</taxon>
        <taxon>Ascomycota</taxon>
        <taxon>Pezizomycotina</taxon>
        <taxon>Sordariomycetes</taxon>
        <taxon>Sordariomycetidae</taxon>
        <taxon>Ophiostomatales</taxon>
        <taxon>Ophiostomataceae</taxon>
        <taxon>Sporothrix</taxon>
    </lineage>
</organism>
<feature type="compositionally biased region" description="Basic and acidic residues" evidence="1">
    <location>
        <begin position="15"/>
        <end position="26"/>
    </location>
</feature>
<feature type="compositionally biased region" description="Polar residues" evidence="1">
    <location>
        <begin position="380"/>
        <end position="402"/>
    </location>
</feature>
<sequence length="1091" mass="117081">MNDRPDLQIDPFKTPFDDIDHDEHSSHASHIHSHCDTKAWSGHGGWEDRGNECDEEFSHSHDKQADRRAEYLPTPKIIEEVTDTLTNSQSSAFLALTSNMAKKPLIFNGQAGSSKMPIHSEPSQPKSRTRRKAHNANAGIHLVTDMSKLQKQPQVLQEQQAPATKFFDRAALLALEGSPSDPSTGNCNMRTRYVGSNSNGSCKHVKAASPAGLNIKADVASSTLPWHILHSVHSSAQLHTKSVWSPDTDEGSPHDAGTSTSHAAYNIYSRTGPSVSAQPIPPPPGFSVAGSNTSVETINLTEACSNKPAGQNSLFLRDVDDADAETPITLFEEDGSPAVYGHPSRICKSRNLHARSRATIDTTYSGWWDHVRTPFEEQTPHSLSASKSPPLTPASSKTPISASSYCTKEPIPAVPSHPIVSAVPGSAPAQPQLGSLVTLLTATSPAHSVVKSQRENDTAVEKGALSFSNQQANRQAQKSALCISTTVASANLYPNDRPLTPACSSQAAAIAQGIITSSFPGMVQFNKDPKCLSLAHTALADHRKRGRPTSPEAPPPYEPSTRLGMDVSCRVTFPSNFPPRGNYPSSPEPLSPGLAYAMSSQGGIHMSEVPLTPLGVRGAAIFAGTSLPTRATGALLPGTTTLASVAAGKVERSRRRHEKEDGDARCVGTYWRGRGCLPTNGCLGRKSGREHRKRRRLVCMGVLCASIFVVTLASVLGVALSKKHIVPADTTSFWLNTTAFPAIPTGTMTILGIESVSDKPGCVSPTSLWSCSLPKEQQSASGQYSENQLPFFIDIQYDNNTQQLWNVPDGIIPIPTPSVVSKSVAAPVTRQFDPGFVPQPAPPTFQEMWFLGNTTDGIVSRRKAGEPTPFYVTFLSSVNATTASPNTVSQYGNTSVTAADGYPVPVLNPDGTGAPATVHPLPIQQPLRLYDRGLPTEHFGFYTYFSKTIYVQSIKPDTSPLASDVKGGSLQIDANYIVTWLQTRFLVQVWTRLENTTRLLGTQLSTFPYPVTVTEDLHGGDFLGKGVFARTMDSQQQIQMISTTPIIDNLRFGGLLVNHGTNPTYGGSDGGTGGCQCAWTNFIELNGSTAG</sequence>
<name>A0ABP0DKJ6_9PEZI</name>